<dbReference type="GO" id="GO:0005886">
    <property type="term" value="C:plasma membrane"/>
    <property type="evidence" value="ECO:0007669"/>
    <property type="project" value="TreeGrafter"/>
</dbReference>
<keyword evidence="5" id="KW-0732">Signal</keyword>
<evidence type="ECO:0000256" key="3">
    <source>
        <dbReference type="PROSITE-ProRule" id="PRU00461"/>
    </source>
</evidence>
<proteinExistence type="predicted"/>
<dbReference type="PROSITE" id="PS50026">
    <property type="entry name" value="EGF_3"/>
    <property type="match status" value="1"/>
</dbReference>
<dbReference type="OrthoDB" id="382013at2759"/>
<dbReference type="PROSITE" id="PS51120">
    <property type="entry name" value="LDLRB"/>
    <property type="match status" value="1"/>
</dbReference>
<evidence type="ECO:0000313" key="7">
    <source>
        <dbReference type="EMBL" id="CAH0109418.1"/>
    </source>
</evidence>
<reference evidence="7" key="1">
    <citation type="submission" date="2021-11" db="EMBL/GenBank/DDBJ databases">
        <authorList>
            <person name="Schell T."/>
        </authorList>
    </citation>
    <scope>NUCLEOTIDE SEQUENCE</scope>
    <source>
        <strain evidence="7">M5</strain>
    </source>
</reference>
<feature type="domain" description="EGF-like" evidence="6">
    <location>
        <begin position="347"/>
        <end position="382"/>
    </location>
</feature>
<organism evidence="7 8">
    <name type="scientific">Daphnia galeata</name>
    <dbReference type="NCBI Taxonomy" id="27404"/>
    <lineage>
        <taxon>Eukaryota</taxon>
        <taxon>Metazoa</taxon>
        <taxon>Ecdysozoa</taxon>
        <taxon>Arthropoda</taxon>
        <taxon>Crustacea</taxon>
        <taxon>Branchiopoda</taxon>
        <taxon>Diplostraca</taxon>
        <taxon>Cladocera</taxon>
        <taxon>Anomopoda</taxon>
        <taxon>Daphniidae</taxon>
        <taxon>Daphnia</taxon>
    </lineage>
</organism>
<dbReference type="Gene3D" id="2.10.25.10">
    <property type="entry name" value="Laminin"/>
    <property type="match status" value="1"/>
</dbReference>
<gene>
    <name evidence="7" type="ORF">DGAL_LOCUS12896</name>
</gene>
<dbReference type="PROSITE" id="PS00022">
    <property type="entry name" value="EGF_1"/>
    <property type="match status" value="1"/>
</dbReference>
<evidence type="ECO:0000256" key="2">
    <source>
        <dbReference type="PROSITE-ProRule" id="PRU00076"/>
    </source>
</evidence>
<dbReference type="InterPro" id="IPR000033">
    <property type="entry name" value="LDLR_classB_rpt"/>
</dbReference>
<comment type="caution">
    <text evidence="7">The sequence shown here is derived from an EMBL/GenBank/DDBJ whole genome shotgun (WGS) entry which is preliminary data.</text>
</comment>
<dbReference type="InterPro" id="IPR011042">
    <property type="entry name" value="6-blade_b-propeller_TolB-like"/>
</dbReference>
<dbReference type="GO" id="GO:0060070">
    <property type="term" value="P:canonical Wnt signaling pathway"/>
    <property type="evidence" value="ECO:0007669"/>
    <property type="project" value="TreeGrafter"/>
</dbReference>
<feature type="chain" id="PRO_5035250588" description="EGF-like domain-containing protein" evidence="5">
    <location>
        <begin position="19"/>
        <end position="504"/>
    </location>
</feature>
<dbReference type="SUPFAM" id="SSF57196">
    <property type="entry name" value="EGF/Laminin"/>
    <property type="match status" value="1"/>
</dbReference>
<dbReference type="SMART" id="SM00135">
    <property type="entry name" value="LY"/>
    <property type="match status" value="4"/>
</dbReference>
<evidence type="ECO:0000313" key="8">
    <source>
        <dbReference type="Proteomes" id="UP000789390"/>
    </source>
</evidence>
<feature type="signal peptide" evidence="5">
    <location>
        <begin position="1"/>
        <end position="18"/>
    </location>
</feature>
<feature type="repeat" description="LDL-receptor class B" evidence="3">
    <location>
        <begin position="166"/>
        <end position="210"/>
    </location>
</feature>
<keyword evidence="4" id="KW-0472">Membrane</keyword>
<evidence type="ECO:0000256" key="5">
    <source>
        <dbReference type="SAM" id="SignalP"/>
    </source>
</evidence>
<evidence type="ECO:0000256" key="4">
    <source>
        <dbReference type="SAM" id="Phobius"/>
    </source>
</evidence>
<name>A0A8J2RTW3_9CRUS</name>
<comment type="caution">
    <text evidence="2">Lacks conserved residue(s) required for the propagation of feature annotation.</text>
</comment>
<dbReference type="InterPro" id="IPR050778">
    <property type="entry name" value="Cueball_EGF_LRP_Nidogen"/>
</dbReference>
<keyword evidence="1 2" id="KW-0245">EGF-like domain</keyword>
<dbReference type="SUPFAM" id="SSF63825">
    <property type="entry name" value="YWTD domain"/>
    <property type="match status" value="1"/>
</dbReference>
<evidence type="ECO:0000256" key="1">
    <source>
        <dbReference type="ARBA" id="ARBA00022536"/>
    </source>
</evidence>
<protein>
    <recommendedName>
        <fullName evidence="6">EGF-like domain-containing protein</fullName>
    </recommendedName>
</protein>
<dbReference type="Proteomes" id="UP000789390">
    <property type="component" value="Unassembled WGS sequence"/>
</dbReference>
<keyword evidence="4" id="KW-0812">Transmembrane</keyword>
<feature type="disulfide bond" evidence="2">
    <location>
        <begin position="351"/>
        <end position="361"/>
    </location>
</feature>
<dbReference type="AlphaFoldDB" id="A0A8J2RTW3"/>
<dbReference type="Gene3D" id="2.120.10.30">
    <property type="entry name" value="TolB, C-terminal domain"/>
    <property type="match status" value="1"/>
</dbReference>
<dbReference type="InterPro" id="IPR000742">
    <property type="entry name" value="EGF"/>
</dbReference>
<feature type="transmembrane region" description="Helical" evidence="4">
    <location>
        <begin position="411"/>
        <end position="437"/>
    </location>
</feature>
<dbReference type="GO" id="GO:0042813">
    <property type="term" value="F:Wnt receptor activity"/>
    <property type="evidence" value="ECO:0007669"/>
    <property type="project" value="TreeGrafter"/>
</dbReference>
<dbReference type="PANTHER" id="PTHR46513">
    <property type="entry name" value="VITELLOGENIN RECEPTOR-LIKE PROTEIN-RELATED-RELATED"/>
    <property type="match status" value="1"/>
</dbReference>
<keyword evidence="4" id="KW-1133">Transmembrane helix</keyword>
<keyword evidence="2" id="KW-1015">Disulfide bond</keyword>
<feature type="disulfide bond" evidence="2">
    <location>
        <begin position="372"/>
        <end position="381"/>
    </location>
</feature>
<keyword evidence="8" id="KW-1185">Reference proteome</keyword>
<sequence length="504" mass="56936">MMISRSLLVWIFFALAAATNTFDDLIVAVGDQIEILTNGSQSHPLQLESYNASVLVALAYDPSSEKLFFSDKRNRRGHVFSVRFDGIKAQGSVHDVVERGTNESVEALTYDNLGKNLLWTDGSNKSIRQIVVDREDLHVYENNTIELVHLLKGDKPRGLVSDPCTRMLYWTNWNIEKPTVERSYLNGSHREVIVQTGLFMPHGLGLDIGQQMIYWANNLRHGTFQIERSKVDGSDRQLLYEGKGHEMRGQFIFGLTVGEHHIYWTDWDQKALWSLPKEGSVDGPVSLRRFQHKPMAVIVLQRQAIRCPMDTHHSAGFNEDQDSTPPTHSLPAELNYTPQEFSVAETDTGLCTGYCLNKGHCFFINNEISCSCAENFSGDRCETLDTVDNSSQKSCERLSLQTAGDAENSEIFIALMSMSVMCVILIIAVIILSFRVWRLSSSRSRFKRRIIRQGKNYRPPGERVINIEDCCNMNICETPCTEPPSGASLPGQWSDKVNLLNCQF</sequence>
<evidence type="ECO:0000259" key="6">
    <source>
        <dbReference type="PROSITE" id="PS50026"/>
    </source>
</evidence>
<dbReference type="GO" id="GO:0017147">
    <property type="term" value="F:Wnt-protein binding"/>
    <property type="evidence" value="ECO:0007669"/>
    <property type="project" value="TreeGrafter"/>
</dbReference>
<dbReference type="EMBL" id="CAKKLH010000292">
    <property type="protein sequence ID" value="CAH0109418.1"/>
    <property type="molecule type" value="Genomic_DNA"/>
</dbReference>
<dbReference type="PANTHER" id="PTHR46513:SF13">
    <property type="entry name" value="EGF-LIKE DOMAIN-CONTAINING PROTEIN"/>
    <property type="match status" value="1"/>
</dbReference>
<accession>A0A8J2RTW3</accession>